<reference evidence="15 16" key="1">
    <citation type="submission" date="2023-07" db="EMBL/GenBank/DDBJ databases">
        <title>Sorghum-associated microbial communities from plants grown in Nebraska, USA.</title>
        <authorList>
            <person name="Schachtman D."/>
        </authorList>
    </citation>
    <scope>NUCLEOTIDE SEQUENCE [LARGE SCALE GENOMIC DNA]</scope>
    <source>
        <strain evidence="15 16">CC351</strain>
    </source>
</reference>
<protein>
    <recommendedName>
        <fullName evidence="3">nitric oxide dioxygenase</fullName>
        <ecNumber evidence="3">1.14.12.17</ecNumber>
    </recommendedName>
</protein>
<dbReference type="CDD" id="cd14779">
    <property type="entry name" value="FHP_Ae-globin-like"/>
    <property type="match status" value="1"/>
</dbReference>
<dbReference type="PROSITE" id="PS51384">
    <property type="entry name" value="FAD_FR"/>
    <property type="match status" value="1"/>
</dbReference>
<keyword evidence="6" id="KW-0479">Metal-binding</keyword>
<dbReference type="SUPFAM" id="SSF46458">
    <property type="entry name" value="Globin-like"/>
    <property type="match status" value="1"/>
</dbReference>
<dbReference type="PROSITE" id="PS01033">
    <property type="entry name" value="GLOBIN"/>
    <property type="match status" value="1"/>
</dbReference>
<dbReference type="PRINTS" id="PR00371">
    <property type="entry name" value="FPNCR"/>
</dbReference>
<keyword evidence="4 12" id="KW-0349">Heme</keyword>
<dbReference type="InterPro" id="IPR012292">
    <property type="entry name" value="Globin/Proto"/>
</dbReference>
<keyword evidence="7" id="KW-0521">NADP</keyword>
<evidence type="ECO:0000256" key="9">
    <source>
        <dbReference type="ARBA" id="ARBA00023027"/>
    </source>
</evidence>
<dbReference type="InterPro" id="IPR000971">
    <property type="entry name" value="Globin"/>
</dbReference>
<evidence type="ECO:0000256" key="12">
    <source>
        <dbReference type="RuleBase" id="RU000356"/>
    </source>
</evidence>
<feature type="domain" description="Globin" evidence="13">
    <location>
        <begin position="1"/>
        <end position="137"/>
    </location>
</feature>
<evidence type="ECO:0000256" key="3">
    <source>
        <dbReference type="ARBA" id="ARBA00012229"/>
    </source>
</evidence>
<gene>
    <name evidence="15" type="ORF">J2T04_003744</name>
</gene>
<dbReference type="Gene3D" id="1.10.490.10">
    <property type="entry name" value="Globins"/>
    <property type="match status" value="1"/>
</dbReference>
<comment type="similarity">
    <text evidence="2">In the C-terminal section; belongs to the flavoprotein pyridine nucleotide cytochrome reductase family.</text>
</comment>
<evidence type="ECO:0000256" key="2">
    <source>
        <dbReference type="ARBA" id="ARBA00006401"/>
    </source>
</evidence>
<dbReference type="InterPro" id="IPR001709">
    <property type="entry name" value="Flavoprot_Pyr_Nucl_cyt_Rdtase"/>
</dbReference>
<dbReference type="Pfam" id="PF00970">
    <property type="entry name" value="FAD_binding_6"/>
    <property type="match status" value="1"/>
</dbReference>
<dbReference type="SUPFAM" id="SSF52343">
    <property type="entry name" value="Ferredoxin reductase-like, C-terminal NADP-linked domain"/>
    <property type="match status" value="1"/>
</dbReference>
<dbReference type="PRINTS" id="PR00410">
    <property type="entry name" value="PHEHYDRXLASE"/>
</dbReference>
<dbReference type="Gene3D" id="3.40.50.80">
    <property type="entry name" value="Nucleotide-binding domain of ferredoxin-NADP reductase (FNR) module"/>
    <property type="match status" value="1"/>
</dbReference>
<comment type="catalytic activity">
    <reaction evidence="10">
        <text>2 nitric oxide + NADH + 2 O2 = 2 nitrate + NAD(+) + H(+)</text>
        <dbReference type="Rhea" id="RHEA:19469"/>
        <dbReference type="ChEBI" id="CHEBI:15378"/>
        <dbReference type="ChEBI" id="CHEBI:15379"/>
        <dbReference type="ChEBI" id="CHEBI:16480"/>
        <dbReference type="ChEBI" id="CHEBI:17632"/>
        <dbReference type="ChEBI" id="CHEBI:57540"/>
        <dbReference type="ChEBI" id="CHEBI:57945"/>
        <dbReference type="EC" id="1.14.12.17"/>
    </reaction>
</comment>
<dbReference type="PANTHER" id="PTHR43396">
    <property type="entry name" value="FLAVOHEMOPROTEIN"/>
    <property type="match status" value="1"/>
</dbReference>
<keyword evidence="5 12" id="KW-0561">Oxygen transport</keyword>
<evidence type="ECO:0000256" key="7">
    <source>
        <dbReference type="ARBA" id="ARBA00022857"/>
    </source>
</evidence>
<evidence type="ECO:0000259" key="13">
    <source>
        <dbReference type="PROSITE" id="PS01033"/>
    </source>
</evidence>
<name>A0ABT9SQW5_9FLAO</name>
<keyword evidence="8" id="KW-0408">Iron</keyword>
<evidence type="ECO:0000256" key="5">
    <source>
        <dbReference type="ARBA" id="ARBA00022621"/>
    </source>
</evidence>
<dbReference type="InterPro" id="IPR017927">
    <property type="entry name" value="FAD-bd_FR_type"/>
</dbReference>
<dbReference type="EC" id="1.14.12.17" evidence="3"/>
<dbReference type="RefSeq" id="WP_306846087.1">
    <property type="nucleotide sequence ID" value="NZ_JAUSRL010000007.1"/>
</dbReference>
<comment type="catalytic activity">
    <reaction evidence="11">
        <text>2 nitric oxide + NADPH + 2 O2 = 2 nitrate + NADP(+) + H(+)</text>
        <dbReference type="Rhea" id="RHEA:19465"/>
        <dbReference type="ChEBI" id="CHEBI:15378"/>
        <dbReference type="ChEBI" id="CHEBI:15379"/>
        <dbReference type="ChEBI" id="CHEBI:16480"/>
        <dbReference type="ChEBI" id="CHEBI:17632"/>
        <dbReference type="ChEBI" id="CHEBI:57783"/>
        <dbReference type="ChEBI" id="CHEBI:58349"/>
        <dbReference type="EC" id="1.14.12.17"/>
    </reaction>
</comment>
<dbReference type="EMBL" id="JAUSRL010000007">
    <property type="protein sequence ID" value="MDP9961832.1"/>
    <property type="molecule type" value="Genomic_DNA"/>
</dbReference>
<dbReference type="Proteomes" id="UP001235513">
    <property type="component" value="Unassembled WGS sequence"/>
</dbReference>
<keyword evidence="16" id="KW-1185">Reference proteome</keyword>
<comment type="caution">
    <text evidence="15">The sequence shown here is derived from an EMBL/GenBank/DDBJ whole genome shotgun (WGS) entry which is preliminary data.</text>
</comment>
<dbReference type="Gene3D" id="2.40.30.10">
    <property type="entry name" value="Translation factors"/>
    <property type="match status" value="1"/>
</dbReference>
<keyword evidence="12" id="KW-0813">Transport</keyword>
<dbReference type="InterPro" id="IPR001433">
    <property type="entry name" value="OxRdtase_FAD/NAD-bd"/>
</dbReference>
<evidence type="ECO:0000259" key="14">
    <source>
        <dbReference type="PROSITE" id="PS51384"/>
    </source>
</evidence>
<keyword evidence="9" id="KW-0520">NAD</keyword>
<dbReference type="InterPro" id="IPR009050">
    <property type="entry name" value="Globin-like_sf"/>
</dbReference>
<dbReference type="SUPFAM" id="SSF63380">
    <property type="entry name" value="Riboflavin synthase domain-like"/>
    <property type="match status" value="1"/>
</dbReference>
<evidence type="ECO:0000256" key="11">
    <source>
        <dbReference type="ARBA" id="ARBA00049433"/>
    </source>
</evidence>
<evidence type="ECO:0000256" key="6">
    <source>
        <dbReference type="ARBA" id="ARBA00022723"/>
    </source>
</evidence>
<dbReference type="InterPro" id="IPR039261">
    <property type="entry name" value="FNR_nucleotide-bd"/>
</dbReference>
<evidence type="ECO:0000256" key="8">
    <source>
        <dbReference type="ARBA" id="ARBA00023004"/>
    </source>
</evidence>
<evidence type="ECO:0000313" key="16">
    <source>
        <dbReference type="Proteomes" id="UP001235513"/>
    </source>
</evidence>
<dbReference type="InterPro" id="IPR017938">
    <property type="entry name" value="Riboflavin_synthase-like_b-brl"/>
</dbReference>
<dbReference type="Pfam" id="PF00175">
    <property type="entry name" value="NAD_binding_1"/>
    <property type="match status" value="1"/>
</dbReference>
<keyword evidence="15" id="KW-0223">Dioxygenase</keyword>
<dbReference type="PANTHER" id="PTHR43396:SF3">
    <property type="entry name" value="FLAVOHEMOPROTEIN"/>
    <property type="match status" value="1"/>
</dbReference>
<dbReference type="NCBIfam" id="NF009805">
    <property type="entry name" value="PRK13289.1"/>
    <property type="match status" value="1"/>
</dbReference>
<dbReference type="Pfam" id="PF00042">
    <property type="entry name" value="Globin"/>
    <property type="match status" value="1"/>
</dbReference>
<keyword evidence="15" id="KW-0560">Oxidoreductase</keyword>
<organism evidence="15 16">
    <name type="scientific">Chryseobacterium lathyri</name>
    <dbReference type="NCBI Taxonomy" id="395933"/>
    <lineage>
        <taxon>Bacteria</taxon>
        <taxon>Pseudomonadati</taxon>
        <taxon>Bacteroidota</taxon>
        <taxon>Flavobacteriia</taxon>
        <taxon>Flavobacteriales</taxon>
        <taxon>Weeksellaceae</taxon>
        <taxon>Chryseobacterium group</taxon>
        <taxon>Chryseobacterium</taxon>
    </lineage>
</organism>
<dbReference type="InterPro" id="IPR008333">
    <property type="entry name" value="Cbr1-like_FAD-bd_dom"/>
</dbReference>
<dbReference type="CDD" id="cd06184">
    <property type="entry name" value="flavohem_like_fad_nad_binding"/>
    <property type="match status" value="1"/>
</dbReference>
<dbReference type="GO" id="GO:0008941">
    <property type="term" value="F:nitric oxide dioxygenase NAD(P)H activity"/>
    <property type="evidence" value="ECO:0007669"/>
    <property type="project" value="UniProtKB-EC"/>
</dbReference>
<evidence type="ECO:0000256" key="10">
    <source>
        <dbReference type="ARBA" id="ARBA00048649"/>
    </source>
</evidence>
<evidence type="ECO:0000256" key="4">
    <source>
        <dbReference type="ARBA" id="ARBA00022617"/>
    </source>
</evidence>
<accession>A0ABT9SQW5</accession>
<evidence type="ECO:0000313" key="15">
    <source>
        <dbReference type="EMBL" id="MDP9961832.1"/>
    </source>
</evidence>
<comment type="cofactor">
    <cofactor evidence="1">
        <name>heme b</name>
        <dbReference type="ChEBI" id="CHEBI:60344"/>
    </cofactor>
</comment>
<comment type="similarity">
    <text evidence="12">Belongs to the globin family.</text>
</comment>
<proteinExistence type="inferred from homology"/>
<sequence>MTYEQKLSIKETVPFLREHGTQLTGYFYERMFSHNPELKNIFNMGNQANGKQKNALASTVLAYAEHIETPEVLTEVLKSIGNKHVSLNIAPEQYDIVGYHLLSSIKEVLKEKATSSIIEAWAQAYHELAAIMISIEEKMFQKNAEKKGGWKGWRTFVIANIVEESNTVKSFYLVPKDGGAIAEYLPGQYISVKMFVPSLGHEQPRQYSLSSTYMPSHYRISVKKEKGNAKTPDGLVSNCLHEKKIGDEVLVSVPAGSFFANILPEDSLVLISGGVGLTPLMSILETCKALNNKNKVIWIHGCKNEELHAFKSKVANLEHNNDWLTSFVFYEDGLTENSSVKKGRVDLSVLKDKILINKAKYYICGPEPFIKVHYHSLITFGASKESIFYEEFGPQLLQIKE</sequence>
<feature type="domain" description="FAD-binding FR-type" evidence="14">
    <location>
        <begin position="151"/>
        <end position="261"/>
    </location>
</feature>
<evidence type="ECO:0000256" key="1">
    <source>
        <dbReference type="ARBA" id="ARBA00001970"/>
    </source>
</evidence>